<dbReference type="KEGG" id="spar:SPRG_06342"/>
<dbReference type="InterPro" id="IPR013766">
    <property type="entry name" value="Thioredoxin_domain"/>
</dbReference>
<reference evidence="2 3" key="1">
    <citation type="journal article" date="2013" name="PLoS Genet.">
        <title>Distinctive expansion of potential virulence genes in the genome of the oomycete fish pathogen Saprolegnia parasitica.</title>
        <authorList>
            <person name="Jiang R.H."/>
            <person name="de Bruijn I."/>
            <person name="Haas B.J."/>
            <person name="Belmonte R."/>
            <person name="Lobach L."/>
            <person name="Christie J."/>
            <person name="van den Ackerveken G."/>
            <person name="Bottin A."/>
            <person name="Bulone V."/>
            <person name="Diaz-Moreno S.M."/>
            <person name="Dumas B."/>
            <person name="Fan L."/>
            <person name="Gaulin E."/>
            <person name="Govers F."/>
            <person name="Grenville-Briggs L.J."/>
            <person name="Horner N.R."/>
            <person name="Levin J.Z."/>
            <person name="Mammella M."/>
            <person name="Meijer H.J."/>
            <person name="Morris P."/>
            <person name="Nusbaum C."/>
            <person name="Oome S."/>
            <person name="Phillips A.J."/>
            <person name="van Rooyen D."/>
            <person name="Rzeszutek E."/>
            <person name="Saraiva M."/>
            <person name="Secombes C.J."/>
            <person name="Seidl M.F."/>
            <person name="Snel B."/>
            <person name="Stassen J.H."/>
            <person name="Sykes S."/>
            <person name="Tripathy S."/>
            <person name="van den Berg H."/>
            <person name="Vega-Arreguin J.C."/>
            <person name="Wawra S."/>
            <person name="Young S.K."/>
            <person name="Zeng Q."/>
            <person name="Dieguez-Uribeondo J."/>
            <person name="Russ C."/>
            <person name="Tyler B.M."/>
            <person name="van West P."/>
        </authorList>
    </citation>
    <scope>NUCLEOTIDE SEQUENCE [LARGE SCALE GENOMIC DNA]</scope>
    <source>
        <strain evidence="2 3">CBS 223.65</strain>
    </source>
</reference>
<dbReference type="EMBL" id="KK583212">
    <property type="protein sequence ID" value="KDO28291.1"/>
    <property type="molecule type" value="Genomic_DNA"/>
</dbReference>
<dbReference type="InterPro" id="IPR029519">
    <property type="entry name" value="RdCVF2"/>
</dbReference>
<dbReference type="VEuPathDB" id="FungiDB:SPRG_06342"/>
<dbReference type="AlphaFoldDB" id="A0A067CP42"/>
<dbReference type="SUPFAM" id="SSF52833">
    <property type="entry name" value="Thioredoxin-like"/>
    <property type="match status" value="1"/>
</dbReference>
<dbReference type="GO" id="GO:0045494">
    <property type="term" value="P:photoreceptor cell maintenance"/>
    <property type="evidence" value="ECO:0007669"/>
    <property type="project" value="InterPro"/>
</dbReference>
<dbReference type="OrthoDB" id="189920at2759"/>
<organism evidence="2 3">
    <name type="scientific">Saprolegnia parasitica (strain CBS 223.65)</name>
    <dbReference type="NCBI Taxonomy" id="695850"/>
    <lineage>
        <taxon>Eukaryota</taxon>
        <taxon>Sar</taxon>
        <taxon>Stramenopiles</taxon>
        <taxon>Oomycota</taxon>
        <taxon>Saprolegniomycetes</taxon>
        <taxon>Saprolegniales</taxon>
        <taxon>Saprolegniaceae</taxon>
        <taxon>Saprolegnia</taxon>
    </lineage>
</organism>
<dbReference type="InterPro" id="IPR036249">
    <property type="entry name" value="Thioredoxin-like_sf"/>
</dbReference>
<evidence type="ECO:0000313" key="3">
    <source>
        <dbReference type="Proteomes" id="UP000030745"/>
    </source>
</evidence>
<evidence type="ECO:0000313" key="2">
    <source>
        <dbReference type="EMBL" id="KDO28291.1"/>
    </source>
</evidence>
<dbReference type="OMA" id="EALWEEW"/>
<dbReference type="PANTHER" id="PTHR46762:SF1">
    <property type="entry name" value="NUCLEOREDOXIN-LIKE PROTEIN 2"/>
    <property type="match status" value="1"/>
</dbReference>
<dbReference type="Proteomes" id="UP000030745">
    <property type="component" value="Unassembled WGS sequence"/>
</dbReference>
<dbReference type="PROSITE" id="PS51352">
    <property type="entry name" value="THIOREDOXIN_2"/>
    <property type="match status" value="1"/>
</dbReference>
<protein>
    <recommendedName>
        <fullName evidence="1">Thioredoxin domain-containing protein</fullName>
    </recommendedName>
</protein>
<accession>A0A067CP42</accession>
<dbReference type="InterPro" id="IPR012336">
    <property type="entry name" value="Thioredoxin-like_fold"/>
</dbReference>
<evidence type="ECO:0000259" key="1">
    <source>
        <dbReference type="PROSITE" id="PS51352"/>
    </source>
</evidence>
<gene>
    <name evidence="2" type="ORF">SPRG_06342</name>
</gene>
<dbReference type="PANTHER" id="PTHR46762">
    <property type="entry name" value="NUCLEOREDOXIN-LIKE PROTEIN 2"/>
    <property type="match status" value="1"/>
</dbReference>
<proteinExistence type="predicted"/>
<feature type="domain" description="Thioredoxin" evidence="1">
    <location>
        <begin position="1"/>
        <end position="153"/>
    </location>
</feature>
<dbReference type="Gene3D" id="3.40.30.10">
    <property type="entry name" value="Glutaredoxin"/>
    <property type="match status" value="1"/>
</dbReference>
<dbReference type="Pfam" id="PF13905">
    <property type="entry name" value="Thioredoxin_8"/>
    <property type="match status" value="1"/>
</dbReference>
<name>A0A067CP42_SAPPC</name>
<sequence>MAHFLKPTTLVTAAGAAKEPVAKTLALYFAADWCPDCRDFQPTLNEFYRQVNATSHELDIVFVGSDATEADQLAHFREKHGPWLMIPFADPLRDELKRKYGVCAGKEKEAVGVTDRVGGIPSLVVVSPNGDVIDLHGADKVSADGAAALQAWL</sequence>
<keyword evidence="3" id="KW-1185">Reference proteome</keyword>
<dbReference type="GeneID" id="24128691"/>
<dbReference type="RefSeq" id="XP_012201111.1">
    <property type="nucleotide sequence ID" value="XM_012345721.1"/>
</dbReference>